<feature type="domain" description="S-Me-THD-like C-terminal" evidence="4">
    <location>
        <begin position="775"/>
        <end position="982"/>
    </location>
</feature>
<dbReference type="InterPro" id="IPR024071">
    <property type="entry name" value="S-Me-THD_C_sf"/>
</dbReference>
<gene>
    <name evidence="5" type="ORF">L201_006446</name>
</gene>
<reference evidence="5 6" key="1">
    <citation type="submission" date="2024-01" db="EMBL/GenBank/DDBJ databases">
        <title>Comparative genomics of Cryptococcus and Kwoniella reveals pathogenesis evolution and contrasting modes of karyotype evolution via chromosome fusion or intercentromeric recombination.</title>
        <authorList>
            <person name="Coelho M.A."/>
            <person name="David-Palma M."/>
            <person name="Shea T."/>
            <person name="Bowers K."/>
            <person name="McGinley-Smith S."/>
            <person name="Mohammad A.W."/>
            <person name="Gnirke A."/>
            <person name="Yurkov A.M."/>
            <person name="Nowrousian M."/>
            <person name="Sun S."/>
            <person name="Cuomo C.A."/>
            <person name="Heitman J."/>
        </authorList>
    </citation>
    <scope>NUCLEOTIDE SEQUENCE [LARGE SCALE GENOMIC DNA]</scope>
    <source>
        <strain evidence="5 6">CBS 6074</strain>
    </source>
</reference>
<keyword evidence="6" id="KW-1185">Reference proteome</keyword>
<evidence type="ECO:0008006" key="7">
    <source>
        <dbReference type="Google" id="ProtNLM"/>
    </source>
</evidence>
<accession>A0AAX4K3X0</accession>
<dbReference type="SUPFAM" id="SSF160991">
    <property type="entry name" value="CV3147-like"/>
    <property type="match status" value="1"/>
</dbReference>
<evidence type="ECO:0000259" key="1">
    <source>
        <dbReference type="Pfam" id="PF01968"/>
    </source>
</evidence>
<evidence type="ECO:0000313" key="6">
    <source>
        <dbReference type="Proteomes" id="UP001355207"/>
    </source>
</evidence>
<dbReference type="InterPro" id="IPR008040">
    <property type="entry name" value="Hydant_A_N"/>
</dbReference>
<dbReference type="Pfam" id="PF05378">
    <property type="entry name" value="Hydant_A_N"/>
    <property type="match status" value="1"/>
</dbReference>
<dbReference type="InterPro" id="IPR048350">
    <property type="entry name" value="S-Me-THD-like_C"/>
</dbReference>
<feature type="domain" description="S-Me-THD N-terminal" evidence="3">
    <location>
        <begin position="606"/>
        <end position="769"/>
    </location>
</feature>
<dbReference type="InterPro" id="IPR002821">
    <property type="entry name" value="Hydantoinase_A"/>
</dbReference>
<dbReference type="InterPro" id="IPR043129">
    <property type="entry name" value="ATPase_NBD"/>
</dbReference>
<dbReference type="InterPro" id="IPR045079">
    <property type="entry name" value="Oxoprolinase-like"/>
</dbReference>
<dbReference type="GO" id="GO:0016787">
    <property type="term" value="F:hydrolase activity"/>
    <property type="evidence" value="ECO:0007669"/>
    <property type="project" value="InterPro"/>
</dbReference>
<evidence type="ECO:0000259" key="3">
    <source>
        <dbReference type="Pfam" id="PF06032"/>
    </source>
</evidence>
<dbReference type="SUPFAM" id="SSF53067">
    <property type="entry name" value="Actin-like ATPase domain"/>
    <property type="match status" value="2"/>
</dbReference>
<proteinExistence type="predicted"/>
<evidence type="ECO:0000313" key="5">
    <source>
        <dbReference type="EMBL" id="WWC91500.1"/>
    </source>
</evidence>
<feature type="domain" description="Hydantoinase A/oxoprolinase" evidence="1">
    <location>
        <begin position="214"/>
        <end position="393"/>
    </location>
</feature>
<dbReference type="PANTHER" id="PTHR11365">
    <property type="entry name" value="5-OXOPROLINASE RELATED"/>
    <property type="match status" value="1"/>
</dbReference>
<dbReference type="PANTHER" id="PTHR11365:SF10">
    <property type="entry name" value="HYDANTOINASE_OXOPROLINASE"/>
    <property type="match status" value="1"/>
</dbReference>
<feature type="domain" description="Hydantoinase/oxoprolinase N-terminal" evidence="2">
    <location>
        <begin position="12"/>
        <end position="193"/>
    </location>
</feature>
<dbReference type="GeneID" id="91097115"/>
<dbReference type="Gene3D" id="3.30.420.40">
    <property type="match status" value="1"/>
</dbReference>
<dbReference type="Proteomes" id="UP001355207">
    <property type="component" value="Chromosome 9"/>
</dbReference>
<dbReference type="Gene3D" id="3.40.1610.10">
    <property type="entry name" value="CV3147-like domain"/>
    <property type="match status" value="1"/>
</dbReference>
<dbReference type="RefSeq" id="XP_066078262.1">
    <property type="nucleotide sequence ID" value="XM_066222165.1"/>
</dbReference>
<dbReference type="Pfam" id="PF20906">
    <property type="entry name" value="S-Me-THD_C"/>
    <property type="match status" value="1"/>
</dbReference>
<dbReference type="Gene3D" id="2.40.390.10">
    <property type="entry name" value="CV3147-like"/>
    <property type="match status" value="1"/>
</dbReference>
<dbReference type="InterPro" id="IPR010318">
    <property type="entry name" value="S-Me-THD_N"/>
</dbReference>
<evidence type="ECO:0000259" key="2">
    <source>
        <dbReference type="Pfam" id="PF05378"/>
    </source>
</evidence>
<protein>
    <recommendedName>
        <fullName evidence="7">Hydantoinase</fullName>
    </recommendedName>
</protein>
<dbReference type="AlphaFoldDB" id="A0AAX4K3X0"/>
<dbReference type="Pfam" id="PF06032">
    <property type="entry name" value="S-Me-THD_N"/>
    <property type="match status" value="1"/>
</dbReference>
<dbReference type="EMBL" id="CP144106">
    <property type="protein sequence ID" value="WWC91500.1"/>
    <property type="molecule type" value="Genomic_DNA"/>
</dbReference>
<dbReference type="FunFam" id="3.40.1610.10:FF:000001">
    <property type="entry name" value="Hydantoinase, putative"/>
    <property type="match status" value="1"/>
</dbReference>
<name>A0AAX4K3X0_9TREE</name>
<dbReference type="InterPro" id="IPR027479">
    <property type="entry name" value="S-Me-THD_N_sf"/>
</dbReference>
<sequence>MTLVQEQVREIRIGVDCGGTNTDAAVLDLTPGAEKVVLAASKTPTTPQVTNGIQKVISKVLKQCETENNLKKKDIKAISIGTTHFVNALIQRSENGLERVAVIRLCGPFSRRTPPFAGFPYELREILQGPCFFVEGGLQIDGSEISSVVPSEIEKLCEEIKAARIRAVAISAVYAPIDFTLKQEEQVEEIVQRCIPGVFTTCSKKVANISLLERENATILNTSLLPFAHVTVNGFREAATALGLTCPVFVTSNDGTLLSLEEAAPLPIKTFSSGPTNSMRGASFLAKLADPKAKKETALVVDIGGTTTEVGVLLPTGFPRQAASHHELCGVRLNFAMPHVTSIGLGGGSLVKQDSSTGKVTVGPESVGYRITEEALVFGGKILTATDIAVAAGVAEVGETSAVQHISKDYVNAARERMKAMLEITVDSMKTSAQDIPVYLVGGGALLAPDYLSGASKVHRFPHYECANAVGAAIAQVAGTIDTVENIEGQTIDVVKHEIEKKAIQRAIDSGANPKTVNVIESEAIPIAYTVGKCRFFVKAAGEWSGSNSDNSVISSTQAHSLEKNVELRPNPRRPSNKKDIEWLAKDILDYRPDVSNGVWTLSALDLDFIRIGTYILGCGGGGDPQQDYLCLREMVNEGGAKIRVIELGSLKSDQMIGWGGIMGSPEVGAERCLGEEYNEAMTELYKLLNYPPPAGLCALEIGGSNGMINMITGSDAILDIPVIDGDFMGRAYPTGWQTTPNIYDDEDKGKNLLPCCISSGDGNLLFMTRAKFDHSIDASLRAACTEMGTQVGHASRPLTVEFCQKAMIKNTVSLSWRIGRAVTLANKQHNISNVGSVIIDAIGGTETGKVLFAGKIVEINRRVYKGHSIGEVVIAASQPDEGVEDQSVTYTGTLKIPFKNENLYAVHEVDGKSEIIATVPDLITVLDAGNGEALGTPDYKYGLHVIVFGVTAAPQWTDSERGLKMGDLRSFGIDDIPYKPIGKYIKPKSVIEEYNA</sequence>
<organism evidence="5 6">
    <name type="scientific">Kwoniella dendrophila CBS 6074</name>
    <dbReference type="NCBI Taxonomy" id="1295534"/>
    <lineage>
        <taxon>Eukaryota</taxon>
        <taxon>Fungi</taxon>
        <taxon>Dikarya</taxon>
        <taxon>Basidiomycota</taxon>
        <taxon>Agaricomycotina</taxon>
        <taxon>Tremellomycetes</taxon>
        <taxon>Tremellales</taxon>
        <taxon>Cryptococcaceae</taxon>
        <taxon>Kwoniella</taxon>
    </lineage>
</organism>
<evidence type="ECO:0000259" key="4">
    <source>
        <dbReference type="Pfam" id="PF20906"/>
    </source>
</evidence>
<dbReference type="Pfam" id="PF01968">
    <property type="entry name" value="Hydantoinase_A"/>
    <property type="match status" value="1"/>
</dbReference>